<dbReference type="Proteomes" id="UP000250928">
    <property type="component" value="Unassembled WGS sequence"/>
</dbReference>
<feature type="chain" id="PRO_5027021375" description="Invasion associated locus B family protein" evidence="1">
    <location>
        <begin position="27"/>
        <end position="180"/>
    </location>
</feature>
<protein>
    <recommendedName>
        <fullName evidence="4">Invasion associated locus B family protein</fullName>
    </recommendedName>
</protein>
<proteinExistence type="predicted"/>
<dbReference type="InterPro" id="IPR010642">
    <property type="entry name" value="Invasion_prot_B"/>
</dbReference>
<dbReference type="EMBL" id="PQCO01000197">
    <property type="protein sequence ID" value="PUE01636.1"/>
    <property type="molecule type" value="Genomic_DNA"/>
</dbReference>
<gene>
    <name evidence="2" type="ORF">C3L24_07550</name>
</gene>
<sequence>MKSVKDGLLGGILVSGLLFAPGAAFAEGEPVAAGAGENGRTTQDFKDWTLVCETPEGAQTEVCFINQLLTVKETGKQIMLATVSHPGKGDTPVLFVTLPLGVFLAPGMAIGIDDGEVKQIPYDRCTPVGCSAALPLEQGMLEAMKKGSQAKVIFMDGQRKKVGLPISLTGFTAAVSSLRK</sequence>
<name>A0A6N4DXV3_9GAMM</name>
<evidence type="ECO:0000313" key="2">
    <source>
        <dbReference type="EMBL" id="PUE01636.1"/>
    </source>
</evidence>
<reference evidence="2 3" key="1">
    <citation type="submission" date="2018-01" db="EMBL/GenBank/DDBJ databases">
        <title>Novel co-symbiosis in the lucinid bivalve Phacoides pectinatus.</title>
        <authorList>
            <person name="Lim S.J."/>
            <person name="Davis B.G."/>
            <person name="Gill D.E."/>
            <person name="Engel A.S."/>
            <person name="Anderson L.C."/>
            <person name="Campbell B.J."/>
        </authorList>
    </citation>
    <scope>NUCLEOTIDE SEQUENCE [LARGE SCALE GENOMIC DNA]</scope>
    <source>
        <strain evidence="2">N3_P5</strain>
    </source>
</reference>
<evidence type="ECO:0000313" key="3">
    <source>
        <dbReference type="Proteomes" id="UP000250928"/>
    </source>
</evidence>
<feature type="signal peptide" evidence="1">
    <location>
        <begin position="1"/>
        <end position="26"/>
    </location>
</feature>
<comment type="caution">
    <text evidence="2">The sequence shown here is derived from an EMBL/GenBank/DDBJ whole genome shotgun (WGS) entry which is preliminary data.</text>
</comment>
<dbReference type="AlphaFoldDB" id="A0A6N4DXV3"/>
<dbReference type="Gene3D" id="2.60.40.1880">
    <property type="entry name" value="Invasion associated locus B (IalB) protein"/>
    <property type="match status" value="1"/>
</dbReference>
<evidence type="ECO:0000256" key="1">
    <source>
        <dbReference type="SAM" id="SignalP"/>
    </source>
</evidence>
<organism evidence="2 3">
    <name type="scientific">Candidatus Sedimenticola endophacoides</name>
    <dbReference type="NCBI Taxonomy" id="2548426"/>
    <lineage>
        <taxon>Bacteria</taxon>
        <taxon>Pseudomonadati</taxon>
        <taxon>Pseudomonadota</taxon>
        <taxon>Gammaproteobacteria</taxon>
        <taxon>Chromatiales</taxon>
        <taxon>Sedimenticolaceae</taxon>
        <taxon>Sedimenticola</taxon>
    </lineage>
</organism>
<dbReference type="InterPro" id="IPR038696">
    <property type="entry name" value="IalB_sf"/>
</dbReference>
<evidence type="ECO:0008006" key="4">
    <source>
        <dbReference type="Google" id="ProtNLM"/>
    </source>
</evidence>
<keyword evidence="1" id="KW-0732">Signal</keyword>
<dbReference type="Pfam" id="PF06776">
    <property type="entry name" value="IalB"/>
    <property type="match status" value="1"/>
</dbReference>
<accession>A0A6N4DXV3</accession>